<comment type="caution">
    <text evidence="2">The sequence shown here is derived from an EMBL/GenBank/DDBJ whole genome shotgun (WGS) entry which is preliminary data.</text>
</comment>
<feature type="region of interest" description="Disordered" evidence="1">
    <location>
        <begin position="57"/>
        <end position="81"/>
    </location>
</feature>
<accession>A0AAD4F8Q2</accession>
<evidence type="ECO:0000313" key="3">
    <source>
        <dbReference type="Proteomes" id="UP001199106"/>
    </source>
</evidence>
<proteinExistence type="predicted"/>
<keyword evidence="3" id="KW-1185">Reference proteome</keyword>
<name>A0AAD4F8Q2_9PLEO</name>
<dbReference type="Proteomes" id="UP001199106">
    <property type="component" value="Unassembled WGS sequence"/>
</dbReference>
<dbReference type="AlphaFoldDB" id="A0AAD4F8Q2"/>
<evidence type="ECO:0000256" key="1">
    <source>
        <dbReference type="SAM" id="MobiDB-lite"/>
    </source>
</evidence>
<reference evidence="2" key="1">
    <citation type="submission" date="2021-07" db="EMBL/GenBank/DDBJ databases">
        <title>Genome Resource of American Ginseng Black Spot Pathogen Alternaria panax.</title>
        <authorList>
            <person name="Qiu C."/>
            <person name="Wang W."/>
            <person name="Liu Z."/>
        </authorList>
    </citation>
    <scope>NUCLEOTIDE SEQUENCE</scope>
    <source>
        <strain evidence="2">BNCC115425</strain>
    </source>
</reference>
<sequence length="226" mass="25423">MAYDYRSPLDHEDKALIKFDKPRRDPRKANSVFCIPSTNAPKDYVEVATNFLETEYENPNSPIHQDSKLPTPPRIGDPPPKPLKTAGDVFDAARIWLKCPLDHAIVMRYPTELVQRNGYLSNGLATLYYESPTRTHAPKMIMLIHWLSPHALGNIAQGGVISRRYVDEAKALNSRYTALCDYDHLVLLDLGPVPNPDGLRVTTVLRDLTRLEFLGFLLEACNAVLG</sequence>
<dbReference type="EMBL" id="JAANER010000011">
    <property type="protein sequence ID" value="KAG9185380.1"/>
    <property type="molecule type" value="Genomic_DNA"/>
</dbReference>
<evidence type="ECO:0000313" key="2">
    <source>
        <dbReference type="EMBL" id="KAG9185380.1"/>
    </source>
</evidence>
<organism evidence="2 3">
    <name type="scientific">Alternaria panax</name>
    <dbReference type="NCBI Taxonomy" id="48097"/>
    <lineage>
        <taxon>Eukaryota</taxon>
        <taxon>Fungi</taxon>
        <taxon>Dikarya</taxon>
        <taxon>Ascomycota</taxon>
        <taxon>Pezizomycotina</taxon>
        <taxon>Dothideomycetes</taxon>
        <taxon>Pleosporomycetidae</taxon>
        <taxon>Pleosporales</taxon>
        <taxon>Pleosporineae</taxon>
        <taxon>Pleosporaceae</taxon>
        <taxon>Alternaria</taxon>
        <taxon>Alternaria sect. Panax</taxon>
    </lineage>
</organism>
<gene>
    <name evidence="2" type="ORF">G6011_07924</name>
</gene>
<protein>
    <submittedName>
        <fullName evidence="2">Uncharacterized protein</fullName>
    </submittedName>
</protein>
<feature type="compositionally biased region" description="Pro residues" evidence="1">
    <location>
        <begin position="70"/>
        <end position="81"/>
    </location>
</feature>